<protein>
    <submittedName>
        <fullName evidence="4">Septum formation initiator family protein</fullName>
    </submittedName>
</protein>
<feature type="region of interest" description="Disordered" evidence="2">
    <location>
        <begin position="1"/>
        <end position="133"/>
    </location>
</feature>
<evidence type="ECO:0000256" key="2">
    <source>
        <dbReference type="SAM" id="MobiDB-lite"/>
    </source>
</evidence>
<feature type="coiled-coil region" evidence="1">
    <location>
        <begin position="170"/>
        <end position="197"/>
    </location>
</feature>
<evidence type="ECO:0000313" key="5">
    <source>
        <dbReference type="Proteomes" id="UP000824005"/>
    </source>
</evidence>
<dbReference type="InterPro" id="IPR007060">
    <property type="entry name" value="FtsL/DivIC"/>
</dbReference>
<name>A0A9D1YWS2_9MICO</name>
<dbReference type="Proteomes" id="UP000824005">
    <property type="component" value="Unassembled WGS sequence"/>
</dbReference>
<gene>
    <name evidence="4" type="ORF">H9830_12155</name>
</gene>
<accession>A0A9D1YWS2</accession>
<keyword evidence="3" id="KW-0812">Transmembrane</keyword>
<keyword evidence="3" id="KW-0472">Membrane</keyword>
<evidence type="ECO:0000256" key="3">
    <source>
        <dbReference type="SAM" id="Phobius"/>
    </source>
</evidence>
<proteinExistence type="predicted"/>
<evidence type="ECO:0000313" key="4">
    <source>
        <dbReference type="EMBL" id="HIY67015.1"/>
    </source>
</evidence>
<dbReference type="AlphaFoldDB" id="A0A9D1YWS2"/>
<feature type="transmembrane region" description="Helical" evidence="3">
    <location>
        <begin position="147"/>
        <end position="171"/>
    </location>
</feature>
<keyword evidence="1" id="KW-0175">Coiled coil</keyword>
<reference evidence="4" key="1">
    <citation type="journal article" date="2021" name="PeerJ">
        <title>Extensive microbial diversity within the chicken gut microbiome revealed by metagenomics and culture.</title>
        <authorList>
            <person name="Gilroy R."/>
            <person name="Ravi A."/>
            <person name="Getino M."/>
            <person name="Pursley I."/>
            <person name="Horton D.L."/>
            <person name="Alikhan N.F."/>
            <person name="Baker D."/>
            <person name="Gharbi K."/>
            <person name="Hall N."/>
            <person name="Watson M."/>
            <person name="Adriaenssens E.M."/>
            <person name="Foster-Nyarko E."/>
            <person name="Jarju S."/>
            <person name="Secka A."/>
            <person name="Antonio M."/>
            <person name="Oren A."/>
            <person name="Chaudhuri R.R."/>
            <person name="La Ragione R."/>
            <person name="Hildebrand F."/>
            <person name="Pallen M.J."/>
        </authorList>
    </citation>
    <scope>NUCLEOTIDE SEQUENCE</scope>
    <source>
        <strain evidence="4">ChiGjej1B1-98</strain>
    </source>
</reference>
<reference evidence="4" key="2">
    <citation type="submission" date="2021-04" db="EMBL/GenBank/DDBJ databases">
        <authorList>
            <person name="Gilroy R."/>
        </authorList>
    </citation>
    <scope>NUCLEOTIDE SEQUENCE</scope>
    <source>
        <strain evidence="4">ChiGjej1B1-98</strain>
    </source>
</reference>
<keyword evidence="3" id="KW-1133">Transmembrane helix</keyword>
<organism evidence="4 5">
    <name type="scientific">Candidatus Agrococcus pullicola</name>
    <dbReference type="NCBI Taxonomy" id="2838429"/>
    <lineage>
        <taxon>Bacteria</taxon>
        <taxon>Bacillati</taxon>
        <taxon>Actinomycetota</taxon>
        <taxon>Actinomycetes</taxon>
        <taxon>Micrococcales</taxon>
        <taxon>Microbacteriaceae</taxon>
        <taxon>Agrococcus</taxon>
    </lineage>
</organism>
<feature type="compositionally biased region" description="Basic and acidic residues" evidence="2">
    <location>
        <begin position="23"/>
        <end position="42"/>
    </location>
</feature>
<comment type="caution">
    <text evidence="4">The sequence shown here is derived from an EMBL/GenBank/DDBJ whole genome shotgun (WGS) entry which is preliminary data.</text>
</comment>
<feature type="compositionally biased region" description="Low complexity" evidence="2">
    <location>
        <begin position="71"/>
        <end position="107"/>
    </location>
</feature>
<feature type="compositionally biased region" description="Low complexity" evidence="2">
    <location>
        <begin position="118"/>
        <end position="133"/>
    </location>
</feature>
<dbReference type="Pfam" id="PF04977">
    <property type="entry name" value="DivIC"/>
    <property type="match status" value="1"/>
</dbReference>
<sequence length="284" mass="30614">MPDIGDSSDAPRRPNLPQRRAPKREAAKPARVDRDAETENIKRSGKRTMGARDAASKQSGAAASRSKREGAPAASSLRPRASTTDGTSGPKSIKTGGKPTKGTRTAPPGRPKWRASARAKGASGSAQSAGRSATGKVSARGHLRVSWLFLTVVAVVIIGAFTLSPSISLLIEQRAEIDELQADIDERNENIDELLREVGHWNDPAYVQAQARDRLFYVFPDEEAFTVIDDRDGVVDIDDTSVIETELVTEDIDWATVGFRSIIMAGVTELTPDQLRGNSVVVED</sequence>
<evidence type="ECO:0000256" key="1">
    <source>
        <dbReference type="SAM" id="Coils"/>
    </source>
</evidence>
<dbReference type="EMBL" id="DXDC01000366">
    <property type="protein sequence ID" value="HIY67015.1"/>
    <property type="molecule type" value="Genomic_DNA"/>
</dbReference>